<proteinExistence type="predicted"/>
<evidence type="ECO:0000313" key="3">
    <source>
        <dbReference type="EMBL" id="EKC97617.1"/>
    </source>
</evidence>
<feature type="transmembrane region" description="Helical" evidence="1">
    <location>
        <begin position="210"/>
        <end position="228"/>
    </location>
</feature>
<evidence type="ECO:0000256" key="1">
    <source>
        <dbReference type="SAM" id="Phobius"/>
    </source>
</evidence>
<accession>K1VLM3</accession>
<evidence type="ECO:0000256" key="2">
    <source>
        <dbReference type="SAM" id="SignalP"/>
    </source>
</evidence>
<dbReference type="AlphaFoldDB" id="K1VLM3"/>
<keyword evidence="2" id="KW-0732">Signal</keyword>
<dbReference type="InParanoid" id="K1VLM3"/>
<sequence length="229" mass="23749">MKLATTLAVIAATLPAVFGQGLSLDRPADNATVEAGDTITLSWTAWGGDQGQPPPSEAYFWISAFNVAGQNAWSISPDGKTHRVDDSQEALATVKPIDVSEGSLAVHIDYTDFLAGRADKKLPVRIMITQGNMRDVSHVGTKGQVYVNRNIMLEGLSPGETGVNASLTTTAESLLPVQTDDSGAKYQHVKGAEGHVNGTVDAKSSATRSAAVIGPLALVAGVIAAALVA</sequence>
<dbReference type="HOGENOM" id="CLU_1210539_0_0_1"/>
<name>K1VLM3_TRIAC</name>
<dbReference type="EMBL" id="AMBO01000406">
    <property type="protein sequence ID" value="EKC97617.1"/>
    <property type="molecule type" value="Genomic_DNA"/>
</dbReference>
<feature type="signal peptide" evidence="2">
    <location>
        <begin position="1"/>
        <end position="19"/>
    </location>
</feature>
<keyword evidence="4" id="KW-1185">Reference proteome</keyword>
<gene>
    <name evidence="3" type="ORF">A1Q2_08076</name>
</gene>
<keyword evidence="1" id="KW-0472">Membrane</keyword>
<evidence type="ECO:0000313" key="4">
    <source>
        <dbReference type="Proteomes" id="UP000006757"/>
    </source>
</evidence>
<feature type="chain" id="PRO_5003854228" evidence="2">
    <location>
        <begin position="20"/>
        <end position="229"/>
    </location>
</feature>
<organism evidence="3 4">
    <name type="scientific">Trichosporon asahii var. asahii (strain CBS 8904)</name>
    <name type="common">Yeast</name>
    <dbReference type="NCBI Taxonomy" id="1220162"/>
    <lineage>
        <taxon>Eukaryota</taxon>
        <taxon>Fungi</taxon>
        <taxon>Dikarya</taxon>
        <taxon>Basidiomycota</taxon>
        <taxon>Agaricomycotina</taxon>
        <taxon>Tremellomycetes</taxon>
        <taxon>Trichosporonales</taxon>
        <taxon>Trichosporonaceae</taxon>
        <taxon>Trichosporon</taxon>
    </lineage>
</organism>
<keyword evidence="1" id="KW-1133">Transmembrane helix</keyword>
<comment type="caution">
    <text evidence="3">The sequence shown here is derived from an EMBL/GenBank/DDBJ whole genome shotgun (WGS) entry which is preliminary data.</text>
</comment>
<reference evidence="3 4" key="1">
    <citation type="journal article" date="2012" name="Eukaryot. Cell">
        <title>Genome sequence of the Trichosporon asahii environmental strain CBS 8904.</title>
        <authorList>
            <person name="Yang R.Y."/>
            <person name="Li H.T."/>
            <person name="Zhu H."/>
            <person name="Zhou G.P."/>
            <person name="Wang M."/>
            <person name="Wang L."/>
        </authorList>
    </citation>
    <scope>NUCLEOTIDE SEQUENCE [LARGE SCALE GENOMIC DNA]</scope>
    <source>
        <strain evidence="3 4">CBS 8904</strain>
    </source>
</reference>
<dbReference type="Proteomes" id="UP000006757">
    <property type="component" value="Unassembled WGS sequence"/>
</dbReference>
<keyword evidence="1" id="KW-0812">Transmembrane</keyword>
<protein>
    <submittedName>
        <fullName evidence="3">Uncharacterized protein</fullName>
    </submittedName>
</protein>